<evidence type="ECO:0000313" key="4">
    <source>
        <dbReference type="Proteomes" id="UP000199072"/>
    </source>
</evidence>
<organism evidence="3 4">
    <name type="scientific">Mucilaginibacter pineti</name>
    <dbReference type="NCBI Taxonomy" id="1391627"/>
    <lineage>
        <taxon>Bacteria</taxon>
        <taxon>Pseudomonadati</taxon>
        <taxon>Bacteroidota</taxon>
        <taxon>Sphingobacteriia</taxon>
        <taxon>Sphingobacteriales</taxon>
        <taxon>Sphingobacteriaceae</taxon>
        <taxon>Mucilaginibacter</taxon>
    </lineage>
</organism>
<dbReference type="InterPro" id="IPR001387">
    <property type="entry name" value="Cro/C1-type_HTH"/>
</dbReference>
<protein>
    <submittedName>
        <fullName evidence="3">Transcriptional regulator, contains XRE-family HTH domain</fullName>
    </submittedName>
</protein>
<dbReference type="Gene3D" id="1.10.260.40">
    <property type="entry name" value="lambda repressor-like DNA-binding domains"/>
    <property type="match status" value="1"/>
</dbReference>
<gene>
    <name evidence="3" type="ORF">SAMN05216464_104376</name>
</gene>
<dbReference type="SUPFAM" id="SSF47413">
    <property type="entry name" value="lambda repressor-like DNA-binding domains"/>
    <property type="match status" value="1"/>
</dbReference>
<name>A0A1G7B2K1_9SPHI</name>
<proteinExistence type="predicted"/>
<dbReference type="Pfam" id="PF01381">
    <property type="entry name" value="HTH_3"/>
    <property type="match status" value="1"/>
</dbReference>
<dbReference type="InterPro" id="IPR010982">
    <property type="entry name" value="Lambda_DNA-bd_dom_sf"/>
</dbReference>
<dbReference type="SMART" id="SM00530">
    <property type="entry name" value="HTH_XRE"/>
    <property type="match status" value="1"/>
</dbReference>
<dbReference type="EMBL" id="FNAI01000004">
    <property type="protein sequence ID" value="SDE21329.1"/>
    <property type="molecule type" value="Genomic_DNA"/>
</dbReference>
<dbReference type="Proteomes" id="UP000199072">
    <property type="component" value="Unassembled WGS sequence"/>
</dbReference>
<dbReference type="OrthoDB" id="2627663at2"/>
<evidence type="ECO:0000313" key="3">
    <source>
        <dbReference type="EMBL" id="SDE21329.1"/>
    </source>
</evidence>
<evidence type="ECO:0000256" key="1">
    <source>
        <dbReference type="ARBA" id="ARBA00023125"/>
    </source>
</evidence>
<accession>A0A1G7B2K1</accession>
<dbReference type="RefSeq" id="WP_091149567.1">
    <property type="nucleotide sequence ID" value="NZ_FNAI01000004.1"/>
</dbReference>
<sequence length="119" mass="13391">MTEFSNAVNKIVGSRIKIYRSKNKMNQQDLGESVGLTRVSVSNIESGRHQIPISTLYKIGDILMVDVRDIMPGSKEVEAFINKDNIDIQLRNSCILNPQSLEILELIISKTLTHDIKAH</sequence>
<keyword evidence="4" id="KW-1185">Reference proteome</keyword>
<feature type="domain" description="HTH cro/C1-type" evidence="2">
    <location>
        <begin position="16"/>
        <end position="70"/>
    </location>
</feature>
<dbReference type="GO" id="GO:0003677">
    <property type="term" value="F:DNA binding"/>
    <property type="evidence" value="ECO:0007669"/>
    <property type="project" value="UniProtKB-KW"/>
</dbReference>
<reference evidence="3 4" key="1">
    <citation type="submission" date="2016-10" db="EMBL/GenBank/DDBJ databases">
        <authorList>
            <person name="de Groot N.N."/>
        </authorList>
    </citation>
    <scope>NUCLEOTIDE SEQUENCE [LARGE SCALE GENOMIC DNA]</scope>
    <source>
        <strain evidence="3 4">47C3B</strain>
    </source>
</reference>
<dbReference type="CDD" id="cd00093">
    <property type="entry name" value="HTH_XRE"/>
    <property type="match status" value="1"/>
</dbReference>
<dbReference type="PANTHER" id="PTHR46558:SF4">
    <property type="entry name" value="DNA-BIDING PHAGE PROTEIN"/>
    <property type="match status" value="1"/>
</dbReference>
<dbReference type="PANTHER" id="PTHR46558">
    <property type="entry name" value="TRACRIPTIONAL REGULATORY PROTEIN-RELATED-RELATED"/>
    <property type="match status" value="1"/>
</dbReference>
<evidence type="ECO:0000259" key="2">
    <source>
        <dbReference type="PROSITE" id="PS50943"/>
    </source>
</evidence>
<dbReference type="AlphaFoldDB" id="A0A1G7B2K1"/>
<dbReference type="PROSITE" id="PS50943">
    <property type="entry name" value="HTH_CROC1"/>
    <property type="match status" value="1"/>
</dbReference>
<keyword evidence="1" id="KW-0238">DNA-binding</keyword>
<dbReference type="STRING" id="1391627.SAMN05216464_104376"/>